<keyword evidence="4" id="KW-0560">Oxidoreductase</keyword>
<dbReference type="InterPro" id="IPR005475">
    <property type="entry name" value="Transketolase-like_Pyr-bd"/>
</dbReference>
<name>A0ABU3TFK5_9BACT</name>
<protein>
    <recommendedName>
        <fullName evidence="3">3-methyl-2-oxobutanoate dehydrogenase (2-methylpropanoyl-transferring)</fullName>
        <ecNumber evidence="3">1.2.4.4</ecNumber>
    </recommendedName>
</protein>
<dbReference type="InterPro" id="IPR009014">
    <property type="entry name" value="Transketo_C/PFOR_II"/>
</dbReference>
<dbReference type="EMBL" id="JAWDJT010000003">
    <property type="protein sequence ID" value="MDU0370035.1"/>
    <property type="molecule type" value="Genomic_DNA"/>
</dbReference>
<dbReference type="EC" id="1.2.4.4" evidence="3"/>
<proteinExistence type="predicted"/>
<evidence type="ECO:0000256" key="2">
    <source>
        <dbReference type="ARBA" id="ARBA00003906"/>
    </source>
</evidence>
<dbReference type="CDD" id="cd07036">
    <property type="entry name" value="TPP_PYR_E1-PDHc-beta_like"/>
    <property type="match status" value="1"/>
</dbReference>
<dbReference type="SMART" id="SM00861">
    <property type="entry name" value="Transket_pyr"/>
    <property type="match status" value="1"/>
</dbReference>
<dbReference type="Pfam" id="PF00676">
    <property type="entry name" value="E1_dh"/>
    <property type="match status" value="1"/>
</dbReference>
<comment type="caution">
    <text evidence="7">The sequence shown here is derived from an EMBL/GenBank/DDBJ whole genome shotgun (WGS) entry which is preliminary data.</text>
</comment>
<dbReference type="Proteomes" id="UP001250698">
    <property type="component" value="Unassembled WGS sequence"/>
</dbReference>
<evidence type="ECO:0000256" key="3">
    <source>
        <dbReference type="ARBA" id="ARBA00012277"/>
    </source>
</evidence>
<comment type="cofactor">
    <cofactor evidence="1">
        <name>thiamine diphosphate</name>
        <dbReference type="ChEBI" id="CHEBI:58937"/>
    </cofactor>
</comment>
<dbReference type="Gene3D" id="3.40.50.920">
    <property type="match status" value="1"/>
</dbReference>
<dbReference type="Pfam" id="PF02779">
    <property type="entry name" value="Transket_pyr"/>
    <property type="match status" value="1"/>
</dbReference>
<keyword evidence="5" id="KW-0786">Thiamine pyrophosphate</keyword>
<dbReference type="Pfam" id="PF02780">
    <property type="entry name" value="Transketolase_C"/>
    <property type="match status" value="1"/>
</dbReference>
<sequence length="731" mass="79277">MTAETTAALETEAHSTRPDAATLRRAYLLMRTADEMARLYEENKAVTARYVHATARGHEAIQLAAACFLGPQDYAAPYYRDDALLLGIGLQPYELMLQLMAKRDDPFSGGRTYYSHPSLRRAGFPTIPHQSSATGMQAIPATGVAHGIKYLEGQGLSSSNEQLVISNSPAETGLGNDEQPISNSSLLITNSQKKPLVLCSIGDGAMTEGEVAEALQMAVLHQLPIIYLVQDNDWGISATSREMRAMDAYEFAAGFKGLHRLQFDGADFLASYAGMQQAAEHVRQRRGPVLVHAKCPLLGHHTSGVRREWYRGDNLAQHTLQDPLPRFHQQLLELGFAEEELQQLATQARATVQQDYERALAAPNPDPTTFQDHEFAPPAVTEEAGERSPAGADKALMVDAALHAVDDILREFPEALFYGQDVGGELGGVFREAALLAKKYGDARVFNTPIQEAYIVGSTVGMSAVGAKAIVEIQFADYIWPALNQLVEELSKSCYLSNGQFPVQSLIRVPVGAYGGGGPYHSGSIESTLLTIRGIKVVYPSNAADMKGLLRAAFLDPNPVVLLEHKGLYWSKVAGTEDAKTVEPAAGYVLPLGKAAVAQPADATKLRNGETCVVITYGMGVHWAKTASRQLPGQVEILDLRTLNPLDWEAVQAAVCRHGKALVLTEEPLMNSFAESLAGRIQRHCFRQLDAPVFTLGAANLPAIALNVELEKQMLPNSDKVLAALQDLLGY</sequence>
<gene>
    <name evidence="7" type="ORF">ROI90_06485</name>
</gene>
<dbReference type="RefSeq" id="WP_315997524.1">
    <property type="nucleotide sequence ID" value="NZ_JAWDJT010000003.1"/>
</dbReference>
<dbReference type="SUPFAM" id="SSF52922">
    <property type="entry name" value="TK C-terminal domain-like"/>
    <property type="match status" value="1"/>
</dbReference>
<dbReference type="InterPro" id="IPR029061">
    <property type="entry name" value="THDP-binding"/>
</dbReference>
<keyword evidence="8" id="KW-1185">Reference proteome</keyword>
<dbReference type="SUPFAM" id="SSF52518">
    <property type="entry name" value="Thiamin diphosphate-binding fold (THDP-binding)"/>
    <property type="match status" value="2"/>
</dbReference>
<dbReference type="PANTHER" id="PTHR42980:SF1">
    <property type="entry name" value="2-OXOISOVALERATE DEHYDROGENASE SUBUNIT BETA, MITOCHONDRIAL"/>
    <property type="match status" value="1"/>
</dbReference>
<feature type="domain" description="Transketolase-like pyrimidine-binding" evidence="6">
    <location>
        <begin position="395"/>
        <end position="571"/>
    </location>
</feature>
<dbReference type="InterPro" id="IPR033248">
    <property type="entry name" value="Transketolase_C"/>
</dbReference>
<evidence type="ECO:0000259" key="6">
    <source>
        <dbReference type="SMART" id="SM00861"/>
    </source>
</evidence>
<dbReference type="CDD" id="cd02000">
    <property type="entry name" value="TPP_E1_PDC_ADC_BCADC"/>
    <property type="match status" value="1"/>
</dbReference>
<dbReference type="InterPro" id="IPR001017">
    <property type="entry name" value="DH_E1"/>
</dbReference>
<organism evidence="7 8">
    <name type="scientific">Hymenobacter endophyticus</name>
    <dbReference type="NCBI Taxonomy" id="3076335"/>
    <lineage>
        <taxon>Bacteria</taxon>
        <taxon>Pseudomonadati</taxon>
        <taxon>Bacteroidota</taxon>
        <taxon>Cytophagia</taxon>
        <taxon>Cytophagales</taxon>
        <taxon>Hymenobacteraceae</taxon>
        <taxon>Hymenobacter</taxon>
    </lineage>
</organism>
<reference evidence="7 8" key="1">
    <citation type="submission" date="2023-10" db="EMBL/GenBank/DDBJ databases">
        <title>Hymenobacter endophyticus sp. nov., an isolate from the leaf tissues of wheat.</title>
        <authorList>
            <person name="Dai Y."/>
        </authorList>
    </citation>
    <scope>NUCLEOTIDE SEQUENCE [LARGE SCALE GENOMIC DNA]</scope>
    <source>
        <strain evidence="7 8">ZK17L-C2</strain>
    </source>
</reference>
<accession>A0ABU3TFK5</accession>
<evidence type="ECO:0000313" key="8">
    <source>
        <dbReference type="Proteomes" id="UP001250698"/>
    </source>
</evidence>
<evidence type="ECO:0000256" key="5">
    <source>
        <dbReference type="ARBA" id="ARBA00023052"/>
    </source>
</evidence>
<dbReference type="Gene3D" id="3.40.50.970">
    <property type="match status" value="2"/>
</dbReference>
<dbReference type="PANTHER" id="PTHR42980">
    <property type="entry name" value="2-OXOISOVALERATE DEHYDROGENASE SUBUNIT BETA-RELATED"/>
    <property type="match status" value="1"/>
</dbReference>
<evidence type="ECO:0000256" key="1">
    <source>
        <dbReference type="ARBA" id="ARBA00001964"/>
    </source>
</evidence>
<evidence type="ECO:0000256" key="4">
    <source>
        <dbReference type="ARBA" id="ARBA00023002"/>
    </source>
</evidence>
<evidence type="ECO:0000313" key="7">
    <source>
        <dbReference type="EMBL" id="MDU0370035.1"/>
    </source>
</evidence>
<comment type="function">
    <text evidence="2">E1 component of the 2-oxoglutarate dehydrogenase (OGDH) complex which catalyzes the decarboxylation of 2-oxoglutarate, the first step in the conversion of 2-oxoglutarate to succinyl-CoA and CO(2).</text>
</comment>